<reference evidence="1" key="1">
    <citation type="submission" date="2020-05" db="EMBL/GenBank/DDBJ databases">
        <authorList>
            <person name="Chiriac C."/>
            <person name="Salcher M."/>
            <person name="Ghai R."/>
            <person name="Kavagutti S V."/>
        </authorList>
    </citation>
    <scope>NUCLEOTIDE SEQUENCE</scope>
</reference>
<accession>A0A6J7WNW0</accession>
<gene>
    <name evidence="1" type="ORF">UFOVP217_14</name>
</gene>
<dbReference type="EMBL" id="LR798259">
    <property type="protein sequence ID" value="CAB5218402.1"/>
    <property type="molecule type" value="Genomic_DNA"/>
</dbReference>
<organism evidence="1">
    <name type="scientific">uncultured Caudovirales phage</name>
    <dbReference type="NCBI Taxonomy" id="2100421"/>
    <lineage>
        <taxon>Viruses</taxon>
        <taxon>Duplodnaviria</taxon>
        <taxon>Heunggongvirae</taxon>
        <taxon>Uroviricota</taxon>
        <taxon>Caudoviricetes</taxon>
        <taxon>Peduoviridae</taxon>
        <taxon>Maltschvirus</taxon>
        <taxon>Maltschvirus maltsch</taxon>
    </lineage>
</organism>
<protein>
    <submittedName>
        <fullName evidence="1">Uncharacterized protein</fullName>
    </submittedName>
</protein>
<name>A0A6J7WNW0_9CAUD</name>
<sequence>MPRGGARPGAGRKTKTEELAVRNIAIQAVEETYGSLLDGFKHLLQSDEPGLVKWAWGHAVGNPKEFVDIDMNANIEQIQVIQLPDNGRDAEIISQLPIVQQID</sequence>
<proteinExistence type="predicted"/>
<evidence type="ECO:0000313" key="1">
    <source>
        <dbReference type="EMBL" id="CAB5218402.1"/>
    </source>
</evidence>